<organism evidence="3 4">
    <name type="scientific">Amniculicola lignicola CBS 123094</name>
    <dbReference type="NCBI Taxonomy" id="1392246"/>
    <lineage>
        <taxon>Eukaryota</taxon>
        <taxon>Fungi</taxon>
        <taxon>Dikarya</taxon>
        <taxon>Ascomycota</taxon>
        <taxon>Pezizomycotina</taxon>
        <taxon>Dothideomycetes</taxon>
        <taxon>Pleosporomycetidae</taxon>
        <taxon>Pleosporales</taxon>
        <taxon>Amniculicolaceae</taxon>
        <taxon>Amniculicola</taxon>
    </lineage>
</organism>
<dbReference type="SUPFAM" id="SSF54637">
    <property type="entry name" value="Thioesterase/thiol ester dehydrase-isomerase"/>
    <property type="match status" value="2"/>
</dbReference>
<dbReference type="InterPro" id="IPR042171">
    <property type="entry name" value="Acyl-CoA_hotdog"/>
</dbReference>
<gene>
    <name evidence="3" type="ORF">P154DRAFT_460549</name>
</gene>
<dbReference type="PANTHER" id="PTHR38110:SF1">
    <property type="entry name" value="THIOESTERASE DOMAIN-CONTAINING PROTEIN"/>
    <property type="match status" value="1"/>
</dbReference>
<dbReference type="Pfam" id="PF20789">
    <property type="entry name" value="4HBT_3C"/>
    <property type="match status" value="1"/>
</dbReference>
<evidence type="ECO:0000313" key="4">
    <source>
        <dbReference type="Proteomes" id="UP000799779"/>
    </source>
</evidence>
<sequence>MPPSWTNATAVEKIDSNTYSCDLLDDWCIGTVPNGGYVVGCIMEVISKHFSTTLAKQNQPHTIALHVEFLRRTQTGTAVFKIDDLKIGRQTSVVHVHMSQDGREEIVAYVTNSNMDIEEGVSFDTGYALSPPTFSVDLSKLEQDADENWKEEAGLPFTNFRKAIKRLKWFLPRNGAIGRATGDQWFCFSDGSNFTDSGLAFAADMLPHGIEFYKDQTGGPFWYPTLLLNLDIKKPLPPGGVKWLFNRTQMKKIQNGRMDIEVHIFDAEGELVALSHHVALAVSASRNTSERSKDVKL</sequence>
<dbReference type="PANTHER" id="PTHR38110">
    <property type="entry name" value="CHROMOSOME 23, WHOLE GENOME SHOTGUN SEQUENCE"/>
    <property type="match status" value="1"/>
</dbReference>
<dbReference type="AlphaFoldDB" id="A0A6A5WNE2"/>
<dbReference type="InterPro" id="IPR049449">
    <property type="entry name" value="TesB_ACOT8-like_N"/>
</dbReference>
<dbReference type="InterPro" id="IPR052389">
    <property type="entry name" value="Sec_Metab_Biosynth-Assoc"/>
</dbReference>
<name>A0A6A5WNE2_9PLEO</name>
<proteinExistence type="predicted"/>
<evidence type="ECO:0000259" key="1">
    <source>
        <dbReference type="Pfam" id="PF13622"/>
    </source>
</evidence>
<dbReference type="Proteomes" id="UP000799779">
    <property type="component" value="Unassembled WGS sequence"/>
</dbReference>
<keyword evidence="4" id="KW-1185">Reference proteome</keyword>
<protein>
    <recommendedName>
        <fullName evidence="5">Thioesterase family protein</fullName>
    </recommendedName>
</protein>
<feature type="domain" description="Acyl-CoA thioesterase-like C-terminal" evidence="2">
    <location>
        <begin position="160"/>
        <end position="280"/>
    </location>
</feature>
<accession>A0A6A5WNE2</accession>
<dbReference type="Gene3D" id="2.40.160.210">
    <property type="entry name" value="Acyl-CoA thioesterase, double hotdog domain"/>
    <property type="match status" value="1"/>
</dbReference>
<reference evidence="3" key="1">
    <citation type="journal article" date="2020" name="Stud. Mycol.">
        <title>101 Dothideomycetes genomes: a test case for predicting lifestyles and emergence of pathogens.</title>
        <authorList>
            <person name="Haridas S."/>
            <person name="Albert R."/>
            <person name="Binder M."/>
            <person name="Bloem J."/>
            <person name="Labutti K."/>
            <person name="Salamov A."/>
            <person name="Andreopoulos B."/>
            <person name="Baker S."/>
            <person name="Barry K."/>
            <person name="Bills G."/>
            <person name="Bluhm B."/>
            <person name="Cannon C."/>
            <person name="Castanera R."/>
            <person name="Culley D."/>
            <person name="Daum C."/>
            <person name="Ezra D."/>
            <person name="Gonzalez J."/>
            <person name="Henrissat B."/>
            <person name="Kuo A."/>
            <person name="Liang C."/>
            <person name="Lipzen A."/>
            <person name="Lutzoni F."/>
            <person name="Magnuson J."/>
            <person name="Mondo S."/>
            <person name="Nolan M."/>
            <person name="Ohm R."/>
            <person name="Pangilinan J."/>
            <person name="Park H.-J."/>
            <person name="Ramirez L."/>
            <person name="Alfaro M."/>
            <person name="Sun H."/>
            <person name="Tritt A."/>
            <person name="Yoshinaga Y."/>
            <person name="Zwiers L.-H."/>
            <person name="Turgeon B."/>
            <person name="Goodwin S."/>
            <person name="Spatafora J."/>
            <person name="Crous P."/>
            <person name="Grigoriev I."/>
        </authorList>
    </citation>
    <scope>NUCLEOTIDE SEQUENCE</scope>
    <source>
        <strain evidence="3">CBS 123094</strain>
    </source>
</reference>
<evidence type="ECO:0000259" key="2">
    <source>
        <dbReference type="Pfam" id="PF20789"/>
    </source>
</evidence>
<dbReference type="InterPro" id="IPR029069">
    <property type="entry name" value="HotDog_dom_sf"/>
</dbReference>
<dbReference type="OrthoDB" id="2532955at2759"/>
<feature type="domain" description="Acyl-CoA thioesterase-like N-terminal HotDog" evidence="1">
    <location>
        <begin position="25"/>
        <end position="112"/>
    </location>
</feature>
<dbReference type="InterPro" id="IPR049450">
    <property type="entry name" value="ACOT8-like_C"/>
</dbReference>
<evidence type="ECO:0008006" key="5">
    <source>
        <dbReference type="Google" id="ProtNLM"/>
    </source>
</evidence>
<dbReference type="Pfam" id="PF13622">
    <property type="entry name" value="4HBT_3"/>
    <property type="match status" value="1"/>
</dbReference>
<dbReference type="EMBL" id="ML977572">
    <property type="protein sequence ID" value="KAF2003383.1"/>
    <property type="molecule type" value="Genomic_DNA"/>
</dbReference>
<evidence type="ECO:0000313" key="3">
    <source>
        <dbReference type="EMBL" id="KAF2003383.1"/>
    </source>
</evidence>